<reference evidence="10" key="2">
    <citation type="submission" date="2018-02" db="UniProtKB">
        <authorList>
            <consortium name="EnsemblPlants"/>
        </authorList>
    </citation>
    <scope>IDENTIFICATION</scope>
    <source>
        <strain evidence="10">Williams 82</strain>
    </source>
</reference>
<dbReference type="GO" id="GO:0005524">
    <property type="term" value="F:ATP binding"/>
    <property type="evidence" value="ECO:0007669"/>
    <property type="project" value="UniProtKB-KW"/>
</dbReference>
<dbReference type="SMR" id="A0A0R0LGF8"/>
<evidence type="ECO:0000256" key="6">
    <source>
        <dbReference type="ARBA" id="ARBA00022840"/>
    </source>
</evidence>
<dbReference type="SMART" id="SM00220">
    <property type="entry name" value="S_TKc"/>
    <property type="match status" value="1"/>
</dbReference>
<dbReference type="PaxDb" id="3847-GLYMA01G34466.2"/>
<dbReference type="Gramene" id="KRH76275">
    <property type="protein sequence ID" value="KRH76275"/>
    <property type="gene ID" value="GLYMA_01G143400"/>
</dbReference>
<dbReference type="GO" id="GO:0005737">
    <property type="term" value="C:cytoplasm"/>
    <property type="evidence" value="ECO:0000318"/>
    <property type="project" value="GO_Central"/>
</dbReference>
<keyword evidence="11" id="KW-1185">Reference proteome</keyword>
<dbReference type="InParanoid" id="A0A0R0LGF8"/>
<keyword evidence="4" id="KW-0547">Nucleotide-binding</keyword>
<evidence type="ECO:0000256" key="7">
    <source>
        <dbReference type="SAM" id="MobiDB-lite"/>
    </source>
</evidence>
<dbReference type="Pfam" id="PF00069">
    <property type="entry name" value="Pkinase"/>
    <property type="match status" value="1"/>
</dbReference>
<evidence type="ECO:0000256" key="1">
    <source>
        <dbReference type="ARBA" id="ARBA00006529"/>
    </source>
</evidence>
<name>A0A0R0LGF8_SOYBN</name>
<feature type="domain" description="Protein kinase" evidence="8">
    <location>
        <begin position="1"/>
        <end position="135"/>
    </location>
</feature>
<dbReference type="PANTHER" id="PTHR48016:SF29">
    <property type="entry name" value="MITOGEN-ACTIVATED PROTEIN KINASE KINASE KINASE 1-RELATED"/>
    <property type="match status" value="1"/>
</dbReference>
<accession>A0A0R0LGF8</accession>
<proteinExistence type="inferred from homology"/>
<evidence type="ECO:0000256" key="5">
    <source>
        <dbReference type="ARBA" id="ARBA00022777"/>
    </source>
</evidence>
<dbReference type="Proteomes" id="UP000008827">
    <property type="component" value="Chromosome 1"/>
</dbReference>
<feature type="region of interest" description="Disordered" evidence="7">
    <location>
        <begin position="1"/>
        <end position="21"/>
    </location>
</feature>
<dbReference type="GO" id="GO:0004709">
    <property type="term" value="F:MAP kinase kinase kinase activity"/>
    <property type="evidence" value="ECO:0000318"/>
    <property type="project" value="GO_Central"/>
</dbReference>
<evidence type="ECO:0000259" key="8">
    <source>
        <dbReference type="PROSITE" id="PS50011"/>
    </source>
</evidence>
<keyword evidence="3" id="KW-0808">Transferase</keyword>
<evidence type="ECO:0000256" key="3">
    <source>
        <dbReference type="ARBA" id="ARBA00022679"/>
    </source>
</evidence>
<comment type="similarity">
    <text evidence="1">Belongs to the protein kinase superfamily. STE Ser/Thr protein kinase family. MAP kinase kinase kinase subfamily.</text>
</comment>
<organism evidence="9">
    <name type="scientific">Glycine max</name>
    <name type="common">Soybean</name>
    <name type="synonym">Glycine hispida</name>
    <dbReference type="NCBI Taxonomy" id="3847"/>
    <lineage>
        <taxon>Eukaryota</taxon>
        <taxon>Viridiplantae</taxon>
        <taxon>Streptophyta</taxon>
        <taxon>Embryophyta</taxon>
        <taxon>Tracheophyta</taxon>
        <taxon>Spermatophyta</taxon>
        <taxon>Magnoliopsida</taxon>
        <taxon>eudicotyledons</taxon>
        <taxon>Gunneridae</taxon>
        <taxon>Pentapetalae</taxon>
        <taxon>rosids</taxon>
        <taxon>fabids</taxon>
        <taxon>Fabales</taxon>
        <taxon>Fabaceae</taxon>
        <taxon>Papilionoideae</taxon>
        <taxon>50 kb inversion clade</taxon>
        <taxon>NPAAA clade</taxon>
        <taxon>indigoferoid/millettioid clade</taxon>
        <taxon>Phaseoleae</taxon>
        <taxon>Glycine</taxon>
        <taxon>Glycine subgen. Soja</taxon>
    </lineage>
</organism>
<dbReference type="InterPro" id="IPR000719">
    <property type="entry name" value="Prot_kinase_dom"/>
</dbReference>
<dbReference type="Gene3D" id="1.10.510.10">
    <property type="entry name" value="Transferase(Phosphotransferase) domain 1"/>
    <property type="match status" value="1"/>
</dbReference>
<keyword evidence="6" id="KW-0067">ATP-binding</keyword>
<dbReference type="SUPFAM" id="SSF56112">
    <property type="entry name" value="Protein kinase-like (PK-like)"/>
    <property type="match status" value="1"/>
</dbReference>
<evidence type="ECO:0000313" key="10">
    <source>
        <dbReference type="EnsemblPlants" id="KRH76275"/>
    </source>
</evidence>
<evidence type="ECO:0000313" key="9">
    <source>
        <dbReference type="EMBL" id="KRH76275.1"/>
    </source>
</evidence>
<evidence type="ECO:0000256" key="2">
    <source>
        <dbReference type="ARBA" id="ARBA00022527"/>
    </source>
</evidence>
<dbReference type="InterPro" id="IPR011009">
    <property type="entry name" value="Kinase-like_dom_sf"/>
</dbReference>
<dbReference type="EMBL" id="CM000834">
    <property type="protein sequence ID" value="KRH76275.1"/>
    <property type="molecule type" value="Genomic_DNA"/>
</dbReference>
<gene>
    <name evidence="9" type="ORF">GLYMA_01G143400</name>
</gene>
<dbReference type="PROSITE" id="PS50011">
    <property type="entry name" value="PROTEIN_KINASE_DOM"/>
    <property type="match status" value="1"/>
</dbReference>
<dbReference type="STRING" id="3847.A0A0R0LGF8"/>
<dbReference type="InterPro" id="IPR050538">
    <property type="entry name" value="MAP_kinase_kinase_kinase"/>
</dbReference>
<keyword evidence="5" id="KW-0418">Kinase</keyword>
<dbReference type="EnsemblPlants" id="KRH76275">
    <property type="protein sequence ID" value="KRH76275"/>
    <property type="gene ID" value="GLYMA_01G143400"/>
</dbReference>
<reference evidence="9 10" key="1">
    <citation type="journal article" date="2010" name="Nature">
        <title>Genome sequence of the palaeopolyploid soybean.</title>
        <authorList>
            <person name="Schmutz J."/>
            <person name="Cannon S.B."/>
            <person name="Schlueter J."/>
            <person name="Ma J."/>
            <person name="Mitros T."/>
            <person name="Nelson W."/>
            <person name="Hyten D.L."/>
            <person name="Song Q."/>
            <person name="Thelen J.J."/>
            <person name="Cheng J."/>
            <person name="Xu D."/>
            <person name="Hellsten U."/>
            <person name="May G.D."/>
            <person name="Yu Y."/>
            <person name="Sakurai T."/>
            <person name="Umezawa T."/>
            <person name="Bhattacharyya M.K."/>
            <person name="Sandhu D."/>
            <person name="Valliyodan B."/>
            <person name="Lindquist E."/>
            <person name="Peto M."/>
            <person name="Grant D."/>
            <person name="Shu S."/>
            <person name="Goodstein D."/>
            <person name="Barry K."/>
            <person name="Futrell-Griggs M."/>
            <person name="Abernathy B."/>
            <person name="Du J."/>
            <person name="Tian Z."/>
            <person name="Zhu L."/>
            <person name="Gill N."/>
            <person name="Joshi T."/>
            <person name="Libault M."/>
            <person name="Sethuraman A."/>
            <person name="Zhang X.-C."/>
            <person name="Shinozaki K."/>
            <person name="Nguyen H.T."/>
            <person name="Wing R.A."/>
            <person name="Cregan P."/>
            <person name="Specht J."/>
            <person name="Grimwood J."/>
            <person name="Rokhsar D."/>
            <person name="Stacey G."/>
            <person name="Shoemaker R.C."/>
            <person name="Jackson S.A."/>
        </authorList>
    </citation>
    <scope>NUCLEOTIDE SEQUENCE</scope>
    <source>
        <strain evidence="10">cv. Williams 82</strain>
        <tissue evidence="9">Callus</tissue>
    </source>
</reference>
<keyword evidence="2" id="KW-0723">Serine/threonine-protein kinase</keyword>
<dbReference type="PANTHER" id="PTHR48016">
    <property type="entry name" value="MAP KINASE KINASE KINASE SSK2-RELATED-RELATED"/>
    <property type="match status" value="1"/>
</dbReference>
<sequence>MGLDVDALNGINKEEGSGEPSRDQSKLYIFLEIVTKGSLRSLYQKYTLRDSQVSFYTRQILHGLKYLHDRNAVHRDIICANILVDASGFVKLADFGLAKATKLNDVKSMKRTTLWMVSTICGWCRTCQECNMLVL</sequence>
<evidence type="ECO:0000313" key="11">
    <source>
        <dbReference type="Proteomes" id="UP000008827"/>
    </source>
</evidence>
<protein>
    <recommendedName>
        <fullName evidence="8">Protein kinase domain-containing protein</fullName>
    </recommendedName>
</protein>
<dbReference type="GO" id="GO:0000165">
    <property type="term" value="P:MAPK cascade"/>
    <property type="evidence" value="ECO:0000318"/>
    <property type="project" value="GO_Central"/>
</dbReference>
<reference evidence="9" key="3">
    <citation type="submission" date="2018-07" db="EMBL/GenBank/DDBJ databases">
        <title>WGS assembly of Glycine max.</title>
        <authorList>
            <person name="Schmutz J."/>
            <person name="Cannon S."/>
            <person name="Schlueter J."/>
            <person name="Ma J."/>
            <person name="Mitros T."/>
            <person name="Nelson W."/>
            <person name="Hyten D."/>
            <person name="Song Q."/>
            <person name="Thelen J."/>
            <person name="Cheng J."/>
            <person name="Xu D."/>
            <person name="Hellsten U."/>
            <person name="May G."/>
            <person name="Yu Y."/>
            <person name="Sakurai T."/>
            <person name="Umezawa T."/>
            <person name="Bhattacharyya M."/>
            <person name="Sandhu D."/>
            <person name="Valliyodan B."/>
            <person name="Lindquist E."/>
            <person name="Peto M."/>
            <person name="Grant D."/>
            <person name="Shu S."/>
            <person name="Goodstein D."/>
            <person name="Barry K."/>
            <person name="Futrell-Griggs M."/>
            <person name="Abernathy B."/>
            <person name="Du J."/>
            <person name="Tian Z."/>
            <person name="Zhu L."/>
            <person name="Gill N."/>
            <person name="Joshi T."/>
            <person name="Libault M."/>
            <person name="Sethuraman A."/>
            <person name="Zhang X."/>
            <person name="Shinozaki K."/>
            <person name="Nguyen H."/>
            <person name="Wing R."/>
            <person name="Cregan P."/>
            <person name="Specht J."/>
            <person name="Grimwood J."/>
            <person name="Rokhsar D."/>
            <person name="Stacey G."/>
            <person name="Shoemaker R."/>
            <person name="Jackson S."/>
        </authorList>
    </citation>
    <scope>NUCLEOTIDE SEQUENCE</scope>
    <source>
        <tissue evidence="9">Callus</tissue>
    </source>
</reference>
<dbReference type="AlphaFoldDB" id="A0A0R0LGF8"/>
<evidence type="ECO:0000256" key="4">
    <source>
        <dbReference type="ARBA" id="ARBA00022741"/>
    </source>
</evidence>
<feature type="compositionally biased region" description="Basic and acidic residues" evidence="7">
    <location>
        <begin position="12"/>
        <end position="21"/>
    </location>
</feature>